<dbReference type="InterPro" id="IPR001565">
    <property type="entry name" value="Synaptotagmin"/>
</dbReference>
<comment type="caution">
    <text evidence="5">The sequence shown here is derived from an EMBL/GenBank/DDBJ whole genome shotgun (WGS) entry which is preliminary data.</text>
</comment>
<gene>
    <name evidence="5" type="ORF">SNE40_018470</name>
</gene>
<accession>A0AAN8J553</accession>
<dbReference type="GO" id="GO:0030276">
    <property type="term" value="F:clathrin binding"/>
    <property type="evidence" value="ECO:0007669"/>
    <property type="project" value="TreeGrafter"/>
</dbReference>
<feature type="domain" description="C2" evidence="4">
    <location>
        <begin position="206"/>
        <end position="326"/>
    </location>
</feature>
<dbReference type="PRINTS" id="PR00399">
    <property type="entry name" value="SYNAPTOTAGMN"/>
</dbReference>
<dbReference type="InterPro" id="IPR035892">
    <property type="entry name" value="C2_domain_sf"/>
</dbReference>
<keyword evidence="3" id="KW-1133">Transmembrane helix</keyword>
<feature type="transmembrane region" description="Helical" evidence="3">
    <location>
        <begin position="12"/>
        <end position="38"/>
    </location>
</feature>
<dbReference type="SMART" id="SM00239">
    <property type="entry name" value="C2"/>
    <property type="match status" value="2"/>
</dbReference>
<feature type="domain" description="C2" evidence="4">
    <location>
        <begin position="337"/>
        <end position="470"/>
    </location>
</feature>
<keyword evidence="3" id="KW-0472">Membrane</keyword>
<dbReference type="GO" id="GO:0030424">
    <property type="term" value="C:axon"/>
    <property type="evidence" value="ECO:0007669"/>
    <property type="project" value="TreeGrafter"/>
</dbReference>
<keyword evidence="1" id="KW-0677">Repeat</keyword>
<dbReference type="CDD" id="cd08386">
    <property type="entry name" value="C2A_Synaptotagmin-7"/>
    <property type="match status" value="1"/>
</dbReference>
<feature type="compositionally biased region" description="Low complexity" evidence="2">
    <location>
        <begin position="92"/>
        <end position="107"/>
    </location>
</feature>
<evidence type="ECO:0000259" key="4">
    <source>
        <dbReference type="PROSITE" id="PS50004"/>
    </source>
</evidence>
<sequence length="474" mass="53330">MAIITAMEDTTQIILVIVCSLGAVMGLVMGSVVCSWCFGKKKKGEDSDEEALARKIKTGNSLDEESGDTTRFKSEGSQSFQQTPGSPAITRNTINNNSSGNHSNGGILNGVLKRFERPERKMVTEHVQPNVTSQTALNQQLGLQKESYNTMGMTRGLSLSSQSRSASEEEESSSVWKNVKSIATLLMDEPPPEPTTGPIVDGVDFKLGKLQFGLAYDFQSLTLSLRIIRATQLPAKDVTGTSDPYVKIVLLPDKKHKLLTKVKKRNLNPHWNECFLFEGWPHNKLLEKTLYLQVIDYDRFSRDDPIGETYVPLNEIDLSQSPLFWKYLQPCKDSRGKLGELLLSLCYQPNIGRLSVIVMKAKELKAKDITGTSDPYVKIWLSFGQNRVEKKKTTIKKRTLNPVFNESFIFDIPWEKLREASLEVTCMDFDKVGRNELIGKVILGGRSGPMETRHWNDMVSKPRQQVAQWHLLKD</sequence>
<dbReference type="AlphaFoldDB" id="A0AAN8J553"/>
<dbReference type="GO" id="GO:0005544">
    <property type="term" value="F:calcium-dependent phospholipid binding"/>
    <property type="evidence" value="ECO:0007669"/>
    <property type="project" value="InterPro"/>
</dbReference>
<feature type="compositionally biased region" description="Polar residues" evidence="2">
    <location>
        <begin position="75"/>
        <end position="91"/>
    </location>
</feature>
<dbReference type="PANTHER" id="PTHR10024">
    <property type="entry name" value="SYNAPTOTAGMIN"/>
    <property type="match status" value="1"/>
</dbReference>
<dbReference type="PANTHER" id="PTHR10024:SF344">
    <property type="entry name" value="SYNAPTOTAGMIN-7"/>
    <property type="match status" value="1"/>
</dbReference>
<evidence type="ECO:0000256" key="3">
    <source>
        <dbReference type="SAM" id="Phobius"/>
    </source>
</evidence>
<evidence type="ECO:0000256" key="1">
    <source>
        <dbReference type="ARBA" id="ARBA00022737"/>
    </source>
</evidence>
<keyword evidence="6" id="KW-1185">Reference proteome</keyword>
<dbReference type="GO" id="GO:0098793">
    <property type="term" value="C:presynapse"/>
    <property type="evidence" value="ECO:0007669"/>
    <property type="project" value="GOC"/>
</dbReference>
<dbReference type="GO" id="GO:0005509">
    <property type="term" value="F:calcium ion binding"/>
    <property type="evidence" value="ECO:0007669"/>
    <property type="project" value="TreeGrafter"/>
</dbReference>
<evidence type="ECO:0000313" key="5">
    <source>
        <dbReference type="EMBL" id="KAK6169955.1"/>
    </source>
</evidence>
<keyword evidence="3" id="KW-0812">Transmembrane</keyword>
<dbReference type="EMBL" id="JAZGQO010000014">
    <property type="protein sequence ID" value="KAK6169955.1"/>
    <property type="molecule type" value="Genomic_DNA"/>
</dbReference>
<reference evidence="5 6" key="1">
    <citation type="submission" date="2024-01" db="EMBL/GenBank/DDBJ databases">
        <title>The genome of the rayed Mediterranean limpet Patella caerulea (Linnaeus, 1758).</title>
        <authorList>
            <person name="Anh-Thu Weber A."/>
            <person name="Halstead-Nussloch G."/>
        </authorList>
    </citation>
    <scope>NUCLEOTIDE SEQUENCE [LARGE SCALE GENOMIC DNA]</scope>
    <source>
        <strain evidence="5">AATW-2023a</strain>
        <tissue evidence="5">Whole specimen</tissue>
    </source>
</reference>
<dbReference type="GO" id="GO:0070382">
    <property type="term" value="C:exocytic vesicle"/>
    <property type="evidence" value="ECO:0007669"/>
    <property type="project" value="TreeGrafter"/>
</dbReference>
<dbReference type="PROSITE" id="PS50004">
    <property type="entry name" value="C2"/>
    <property type="match status" value="2"/>
</dbReference>
<dbReference type="SUPFAM" id="SSF49562">
    <property type="entry name" value="C2 domain (Calcium/lipid-binding domain, CaLB)"/>
    <property type="match status" value="2"/>
</dbReference>
<proteinExistence type="predicted"/>
<dbReference type="GO" id="GO:0005886">
    <property type="term" value="C:plasma membrane"/>
    <property type="evidence" value="ECO:0007669"/>
    <property type="project" value="TreeGrafter"/>
</dbReference>
<dbReference type="Gene3D" id="2.60.40.150">
    <property type="entry name" value="C2 domain"/>
    <property type="match status" value="2"/>
</dbReference>
<dbReference type="GO" id="GO:0006906">
    <property type="term" value="P:vesicle fusion"/>
    <property type="evidence" value="ECO:0007669"/>
    <property type="project" value="TreeGrafter"/>
</dbReference>
<name>A0AAN8J553_PATCE</name>
<dbReference type="Pfam" id="PF00168">
    <property type="entry name" value="C2"/>
    <property type="match status" value="2"/>
</dbReference>
<dbReference type="FunFam" id="2.60.40.150:FF:000140">
    <property type="entry name" value="synaptotagmin-7 isoform X1"/>
    <property type="match status" value="1"/>
</dbReference>
<dbReference type="InterPro" id="IPR037732">
    <property type="entry name" value="C2A_Synaptotagmin-7"/>
</dbReference>
<dbReference type="GO" id="GO:0001786">
    <property type="term" value="F:phosphatidylserine binding"/>
    <property type="evidence" value="ECO:0007669"/>
    <property type="project" value="TreeGrafter"/>
</dbReference>
<evidence type="ECO:0000256" key="2">
    <source>
        <dbReference type="SAM" id="MobiDB-lite"/>
    </source>
</evidence>
<feature type="region of interest" description="Disordered" evidence="2">
    <location>
        <begin position="58"/>
        <end position="107"/>
    </location>
</feature>
<evidence type="ECO:0000313" key="6">
    <source>
        <dbReference type="Proteomes" id="UP001347796"/>
    </source>
</evidence>
<dbReference type="GO" id="GO:0000149">
    <property type="term" value="F:SNARE binding"/>
    <property type="evidence" value="ECO:0007669"/>
    <property type="project" value="TreeGrafter"/>
</dbReference>
<organism evidence="5 6">
    <name type="scientific">Patella caerulea</name>
    <name type="common">Rayed Mediterranean limpet</name>
    <dbReference type="NCBI Taxonomy" id="87958"/>
    <lineage>
        <taxon>Eukaryota</taxon>
        <taxon>Metazoa</taxon>
        <taxon>Spiralia</taxon>
        <taxon>Lophotrochozoa</taxon>
        <taxon>Mollusca</taxon>
        <taxon>Gastropoda</taxon>
        <taxon>Patellogastropoda</taxon>
        <taxon>Patelloidea</taxon>
        <taxon>Patellidae</taxon>
        <taxon>Patella</taxon>
    </lineage>
</organism>
<dbReference type="Proteomes" id="UP001347796">
    <property type="component" value="Unassembled WGS sequence"/>
</dbReference>
<dbReference type="PRINTS" id="PR00360">
    <property type="entry name" value="C2DOMAIN"/>
</dbReference>
<dbReference type="InterPro" id="IPR000008">
    <property type="entry name" value="C2_dom"/>
</dbReference>
<protein>
    <recommendedName>
        <fullName evidence="4">C2 domain-containing protein</fullName>
    </recommendedName>
</protein>
<dbReference type="GO" id="GO:0048791">
    <property type="term" value="P:calcium ion-regulated exocytosis of neurotransmitter"/>
    <property type="evidence" value="ECO:0007669"/>
    <property type="project" value="TreeGrafter"/>
</dbReference>
<dbReference type="FunFam" id="2.60.40.150:FF:000028">
    <property type="entry name" value="Synaptotagmin 7"/>
    <property type="match status" value="1"/>
</dbReference>